<evidence type="ECO:0000256" key="1">
    <source>
        <dbReference type="SAM" id="SignalP"/>
    </source>
</evidence>
<dbReference type="KEGG" id="ncy:NOCYR_0744"/>
<proteinExistence type="predicted"/>
<feature type="signal peptide" evidence="1">
    <location>
        <begin position="1"/>
        <end position="26"/>
    </location>
</feature>
<accession>H6QZ02</accession>
<name>H6QZ02_NOCCG</name>
<reference evidence="2 3" key="1">
    <citation type="journal article" date="2012" name="J. Bacteriol.">
        <title>Genome sequence of the human- and animal-pathogenic strain Nocardia cyriacigeorgica GUH-2.</title>
        <authorList>
            <person name="Zoropogui A."/>
            <person name="Pujic P."/>
            <person name="Normand P."/>
            <person name="Barbe V."/>
            <person name="Beaman B."/>
            <person name="Beaman L."/>
            <person name="Boiron P."/>
            <person name="Colinon C."/>
            <person name="Deredjian A."/>
            <person name="Graindorge A."/>
            <person name="Mangenot S."/>
            <person name="Nazaret S."/>
            <person name="Neto M."/>
            <person name="Petit S."/>
            <person name="Roche D."/>
            <person name="Vallenet D."/>
            <person name="Rodriguez-Nava V."/>
            <person name="Richard Y."/>
            <person name="Cournoyer B."/>
            <person name="Blaha D."/>
        </authorList>
    </citation>
    <scope>NUCLEOTIDE SEQUENCE [LARGE SCALE GENOMIC DNA]</scope>
    <source>
        <strain evidence="2 3">GUH-2</strain>
    </source>
</reference>
<evidence type="ECO:0000313" key="3">
    <source>
        <dbReference type="Proteomes" id="UP000008190"/>
    </source>
</evidence>
<gene>
    <name evidence="2" type="ordered locus">NOCYR_0744</name>
</gene>
<evidence type="ECO:0000313" key="2">
    <source>
        <dbReference type="EMBL" id="CCF61557.1"/>
    </source>
</evidence>
<dbReference type="AlphaFoldDB" id="H6QZ02"/>
<feature type="chain" id="PRO_5003605933" description="Secreted protein" evidence="1">
    <location>
        <begin position="27"/>
        <end position="75"/>
    </location>
</feature>
<dbReference type="HOGENOM" id="CLU_2667411_0_0_11"/>
<evidence type="ECO:0008006" key="4">
    <source>
        <dbReference type="Google" id="ProtNLM"/>
    </source>
</evidence>
<keyword evidence="3" id="KW-1185">Reference proteome</keyword>
<dbReference type="Proteomes" id="UP000008190">
    <property type="component" value="Chromosome"/>
</dbReference>
<dbReference type="EMBL" id="FO082843">
    <property type="protein sequence ID" value="CCF61557.1"/>
    <property type="molecule type" value="Genomic_DNA"/>
</dbReference>
<organism evidence="2 3">
    <name type="scientific">Nocardia cyriacigeorgica (strain GUH-2)</name>
    <dbReference type="NCBI Taxonomy" id="1127134"/>
    <lineage>
        <taxon>Bacteria</taxon>
        <taxon>Bacillati</taxon>
        <taxon>Actinomycetota</taxon>
        <taxon>Actinomycetes</taxon>
        <taxon>Mycobacteriales</taxon>
        <taxon>Nocardiaceae</taxon>
        <taxon>Nocardia</taxon>
    </lineage>
</organism>
<protein>
    <recommendedName>
        <fullName evidence="4">Secreted protein</fullName>
    </recommendedName>
</protein>
<keyword evidence="1" id="KW-0732">Signal</keyword>
<sequence>MGMRRMSVVIVGVMAMAGAGAGVAGAETGAPAARVGEQARTAVVAVPCPPFGSPVLCTLAKILNPLLPATGSVGL</sequence>